<dbReference type="EMBL" id="MFMW01000019">
    <property type="protein sequence ID" value="OGG87194.1"/>
    <property type="molecule type" value="Genomic_DNA"/>
</dbReference>
<dbReference type="PANTHER" id="PTHR41930">
    <property type="entry name" value="UPF0200 PROTEIN MJ1399"/>
    <property type="match status" value="1"/>
</dbReference>
<dbReference type="InterPro" id="IPR027417">
    <property type="entry name" value="P-loop_NTPase"/>
</dbReference>
<name>A0A1F6FMX4_9BACT</name>
<sequence>MSNQKIVAICGLAGSGKSEVSDQFIKAGYEYLRFGQITLDEVKKRGLEPNEENERPIRERFRKKHGMAAFAILNMSKIDEILNRGGNVLADGLYSWSEYKELKDKYGEQLIVVAVYAAPEIRYTRLADRRSRYKDDLKMKYRSFSRDEAKSRDYAEIENIEKAGPIAMANYTIINEGGLEELEKQVEEVLVRINKN</sequence>
<dbReference type="Pfam" id="PF13238">
    <property type="entry name" value="AAA_18"/>
    <property type="match status" value="1"/>
</dbReference>
<protein>
    <recommendedName>
        <fullName evidence="3">Dephospho-CoA kinase</fullName>
    </recommendedName>
</protein>
<dbReference type="AlphaFoldDB" id="A0A1F6FMX4"/>
<evidence type="ECO:0000313" key="1">
    <source>
        <dbReference type="EMBL" id="OGG87194.1"/>
    </source>
</evidence>
<comment type="caution">
    <text evidence="1">The sequence shown here is derived from an EMBL/GenBank/DDBJ whole genome shotgun (WGS) entry which is preliminary data.</text>
</comment>
<proteinExistence type="predicted"/>
<organism evidence="1 2">
    <name type="scientific">Candidatus Kuenenbacteria bacterium RIFCSPHIGHO2_02_FULL_39_13</name>
    <dbReference type="NCBI Taxonomy" id="1798561"/>
    <lineage>
        <taxon>Bacteria</taxon>
        <taxon>Candidatus Kueneniibacteriota</taxon>
    </lineage>
</organism>
<dbReference type="Proteomes" id="UP000179136">
    <property type="component" value="Unassembled WGS sequence"/>
</dbReference>
<dbReference type="STRING" id="1798561.A3B87_03175"/>
<accession>A0A1F6FMX4</accession>
<gene>
    <name evidence="1" type="ORF">A3B87_03175</name>
</gene>
<evidence type="ECO:0008006" key="3">
    <source>
        <dbReference type="Google" id="ProtNLM"/>
    </source>
</evidence>
<dbReference type="SUPFAM" id="SSF52540">
    <property type="entry name" value="P-loop containing nucleoside triphosphate hydrolases"/>
    <property type="match status" value="1"/>
</dbReference>
<dbReference type="PANTHER" id="PTHR41930:SF1">
    <property type="entry name" value="DEPHOSPHO-COA KINASE"/>
    <property type="match status" value="1"/>
</dbReference>
<evidence type="ECO:0000313" key="2">
    <source>
        <dbReference type="Proteomes" id="UP000179136"/>
    </source>
</evidence>
<reference evidence="1 2" key="1">
    <citation type="journal article" date="2016" name="Nat. Commun.">
        <title>Thousands of microbial genomes shed light on interconnected biogeochemical processes in an aquifer system.</title>
        <authorList>
            <person name="Anantharaman K."/>
            <person name="Brown C.T."/>
            <person name="Hug L.A."/>
            <person name="Sharon I."/>
            <person name="Castelle C.J."/>
            <person name="Probst A.J."/>
            <person name="Thomas B.C."/>
            <person name="Singh A."/>
            <person name="Wilkins M.J."/>
            <person name="Karaoz U."/>
            <person name="Brodie E.L."/>
            <person name="Williams K.H."/>
            <person name="Hubbard S.S."/>
            <person name="Banfield J.F."/>
        </authorList>
    </citation>
    <scope>NUCLEOTIDE SEQUENCE [LARGE SCALE GENOMIC DNA]</scope>
</reference>
<dbReference type="Gene3D" id="3.40.50.300">
    <property type="entry name" value="P-loop containing nucleotide triphosphate hydrolases"/>
    <property type="match status" value="1"/>
</dbReference>